<dbReference type="InterPro" id="IPR000182">
    <property type="entry name" value="GNAT_dom"/>
</dbReference>
<dbReference type="Gene3D" id="3.40.630.30">
    <property type="match status" value="1"/>
</dbReference>
<evidence type="ECO:0000259" key="1">
    <source>
        <dbReference type="PROSITE" id="PS51186"/>
    </source>
</evidence>
<name>A0A1H3MCV6_9FIRM</name>
<proteinExistence type="predicted"/>
<evidence type="ECO:0000313" key="3">
    <source>
        <dbReference type="Proteomes" id="UP000198625"/>
    </source>
</evidence>
<dbReference type="EMBL" id="FNQE01000006">
    <property type="protein sequence ID" value="SDY74527.1"/>
    <property type="molecule type" value="Genomic_DNA"/>
</dbReference>
<dbReference type="RefSeq" id="WP_091727537.1">
    <property type="nucleotide sequence ID" value="NZ_FNQE01000006.1"/>
</dbReference>
<dbReference type="AlphaFoldDB" id="A0A1H3MCV6"/>
<dbReference type="InterPro" id="IPR016181">
    <property type="entry name" value="Acyl_CoA_acyltransferase"/>
</dbReference>
<dbReference type="GO" id="GO:0016747">
    <property type="term" value="F:acyltransferase activity, transferring groups other than amino-acyl groups"/>
    <property type="evidence" value="ECO:0007669"/>
    <property type="project" value="InterPro"/>
</dbReference>
<gene>
    <name evidence="2" type="ORF">SAMN05660462_00798</name>
</gene>
<dbReference type="PROSITE" id="PS51186">
    <property type="entry name" value="GNAT"/>
    <property type="match status" value="1"/>
</dbReference>
<keyword evidence="2" id="KW-0808">Transferase</keyword>
<dbReference type="Proteomes" id="UP000198625">
    <property type="component" value="Unassembled WGS sequence"/>
</dbReference>
<evidence type="ECO:0000313" key="2">
    <source>
        <dbReference type="EMBL" id="SDY74527.1"/>
    </source>
</evidence>
<organism evidence="2 3">
    <name type="scientific">Proteiniborus ethanoligenes</name>
    <dbReference type="NCBI Taxonomy" id="415015"/>
    <lineage>
        <taxon>Bacteria</taxon>
        <taxon>Bacillati</taxon>
        <taxon>Bacillota</taxon>
        <taxon>Clostridia</taxon>
        <taxon>Eubacteriales</taxon>
        <taxon>Proteiniborus</taxon>
    </lineage>
</organism>
<feature type="domain" description="N-acetyltransferase" evidence="1">
    <location>
        <begin position="156"/>
        <end position="298"/>
    </location>
</feature>
<dbReference type="SUPFAM" id="SSF55729">
    <property type="entry name" value="Acyl-CoA N-acyltransferases (Nat)"/>
    <property type="match status" value="1"/>
</dbReference>
<dbReference type="STRING" id="415015.SAMN05660462_00798"/>
<protein>
    <submittedName>
        <fullName evidence="2">Acetyltransferase (GNAT) domain-containing protein</fullName>
    </submittedName>
</protein>
<dbReference type="Pfam" id="PF00583">
    <property type="entry name" value="Acetyltransf_1"/>
    <property type="match status" value="1"/>
</dbReference>
<dbReference type="OrthoDB" id="9773249at2"/>
<reference evidence="2 3" key="1">
    <citation type="submission" date="2016-10" db="EMBL/GenBank/DDBJ databases">
        <authorList>
            <person name="de Groot N.N."/>
        </authorList>
    </citation>
    <scope>NUCLEOTIDE SEQUENCE [LARGE SCALE GENOMIC DNA]</scope>
    <source>
        <strain evidence="2 3">DSM 21650</strain>
    </source>
</reference>
<dbReference type="CDD" id="cd04301">
    <property type="entry name" value="NAT_SF"/>
    <property type="match status" value="1"/>
</dbReference>
<keyword evidence="3" id="KW-1185">Reference proteome</keyword>
<sequence>MQIIEVNKDNVRILFDYWNEIGKNIPYFYNTTYQSFVSSLFDDTFEGMTIFQNNKVFISKEDDQVKGFIQYGIPTFHFTVAGKIAKDINIGVIRNLYYEGTRADIGKALLGLSLDFFERNNIKEIYAFYHAMGMSCNGNHGKLHEKFNYIGKLLYEEGFEIEHENIYYICDMAEKKLEYPNNSYIKVSELDDNRQKLILYDRDNNALGSAEIKYIDNLTESAEKDIIYLVWIGIDKKVKGKGMGTEFLNHIIQYCLAKGYRYLHADTALNNKTAQKFYIRNGFIDNGITRSYLTRRSI</sequence>
<accession>A0A1H3MCV6</accession>